<sequence length="158" mass="18045">MGSRRDQIKMDETEVLTFLAGERVMICATNGRDGFPHLMPLWYVVRDGRLWAWTFAKSQKVKNLERDARASIQVEAGDGEYAQLRGVMFKCDVTVHRDLEVVQALGEEIFARYAPPGAEELAPEVRAMVAKQAEKRVGMEFVERERATWDHRKLGGVY</sequence>
<name>A0ABY5PI27_9ACTN</name>
<accession>A0ABY5PI27</accession>
<feature type="domain" description="Pyridoxamine 5'-phosphate oxidase N-terminal" evidence="2">
    <location>
        <begin position="13"/>
        <end position="124"/>
    </location>
</feature>
<evidence type="ECO:0000259" key="2">
    <source>
        <dbReference type="Pfam" id="PF01243"/>
    </source>
</evidence>
<dbReference type="Pfam" id="PF01243">
    <property type="entry name" value="PNPOx_N"/>
    <property type="match status" value="1"/>
</dbReference>
<organism evidence="3 4">
    <name type="scientific">Svornostia abyssi</name>
    <dbReference type="NCBI Taxonomy" id="2898438"/>
    <lineage>
        <taxon>Bacteria</taxon>
        <taxon>Bacillati</taxon>
        <taxon>Actinomycetota</taxon>
        <taxon>Thermoleophilia</taxon>
        <taxon>Solirubrobacterales</taxon>
        <taxon>Baekduiaceae</taxon>
        <taxon>Svornostia</taxon>
    </lineage>
</organism>
<proteinExistence type="predicted"/>
<evidence type="ECO:0000313" key="3">
    <source>
        <dbReference type="EMBL" id="UUY04305.1"/>
    </source>
</evidence>
<dbReference type="PANTHER" id="PTHR35176">
    <property type="entry name" value="HEME OXYGENASE HI_0854-RELATED"/>
    <property type="match status" value="1"/>
</dbReference>
<dbReference type="RefSeq" id="WP_353864790.1">
    <property type="nucleotide sequence ID" value="NZ_CP088295.1"/>
</dbReference>
<dbReference type="InterPro" id="IPR012349">
    <property type="entry name" value="Split_barrel_FMN-bd"/>
</dbReference>
<evidence type="ECO:0000313" key="4">
    <source>
        <dbReference type="Proteomes" id="UP001058860"/>
    </source>
</evidence>
<keyword evidence="4" id="KW-1185">Reference proteome</keyword>
<keyword evidence="1" id="KW-0560">Oxidoreductase</keyword>
<evidence type="ECO:0000256" key="1">
    <source>
        <dbReference type="ARBA" id="ARBA00023002"/>
    </source>
</evidence>
<dbReference type="Gene3D" id="2.30.110.10">
    <property type="entry name" value="Electron Transport, Fmn-binding Protein, Chain A"/>
    <property type="match status" value="1"/>
</dbReference>
<reference evidence="4" key="1">
    <citation type="submission" date="2021-11" db="EMBL/GenBank/DDBJ databases">
        <title>Cultivation dependent microbiological survey of springs from the worlds oldest radium mine currently devoted to the extraction of radon-saturated water.</title>
        <authorList>
            <person name="Kapinusova G."/>
            <person name="Smrhova T."/>
            <person name="Strejcek M."/>
            <person name="Suman J."/>
            <person name="Jani K."/>
            <person name="Pajer P."/>
            <person name="Uhlik O."/>
        </authorList>
    </citation>
    <scope>NUCLEOTIDE SEQUENCE [LARGE SCALE GENOMIC DNA]</scope>
    <source>
        <strain evidence="4">J379</strain>
    </source>
</reference>
<dbReference type="InterPro" id="IPR052019">
    <property type="entry name" value="F420H2_bilvrd_red/Heme_oxyg"/>
</dbReference>
<dbReference type="PANTHER" id="PTHR35176:SF6">
    <property type="entry name" value="HEME OXYGENASE HI_0854-RELATED"/>
    <property type="match status" value="1"/>
</dbReference>
<dbReference type="Proteomes" id="UP001058860">
    <property type="component" value="Chromosome"/>
</dbReference>
<dbReference type="InterPro" id="IPR011576">
    <property type="entry name" value="Pyridox_Oxase_N"/>
</dbReference>
<gene>
    <name evidence="3" type="ORF">LRS13_01875</name>
</gene>
<dbReference type="SUPFAM" id="SSF50475">
    <property type="entry name" value="FMN-binding split barrel"/>
    <property type="match status" value="1"/>
</dbReference>
<protein>
    <submittedName>
        <fullName evidence="3">Pyridoxamine 5'-phosphate oxidase family protein</fullName>
    </submittedName>
</protein>
<dbReference type="EMBL" id="CP088295">
    <property type="protein sequence ID" value="UUY04305.1"/>
    <property type="molecule type" value="Genomic_DNA"/>
</dbReference>